<sequence length="371" mass="40014">MVEWVVRWRCRCGPGTHNREVTLGNEDRKERCSRLAPCQNRVTRRRLKERDCPLREREEELRGGDRRRRRGNREKNSGGRGTKTIRKTPGPVSDNLESSGSPESCGFDNGPGEHTNEPATLQEKRGQASSRTGYGCSVTVWQVAYRLPPLRKPRPALVSVRTPWCGIGGLRVAQLQQLVQKVEGCGGLLFPDLITIYRLYANCVRGALGPGGVRGRPVDSGAASVSSAEPRRAPNAAGPSASSAPLDRAAARRMAFMEKPPAGKVLLDDTVPLTAVIEASQSLHSHTVRDRRVRARGLPGGARVSPGAGRGGEGAGTVAAGGPKPMRRGRGCPGSGGRQRIRSWELSGLLRISLSPSFVFSHLCPAFITLS</sequence>
<feature type="region of interest" description="Disordered" evidence="1">
    <location>
        <begin position="214"/>
        <end position="245"/>
    </location>
</feature>
<organism evidence="2 3">
    <name type="scientific">Pleurodeles waltl</name>
    <name type="common">Iberian ribbed newt</name>
    <dbReference type="NCBI Taxonomy" id="8319"/>
    <lineage>
        <taxon>Eukaryota</taxon>
        <taxon>Metazoa</taxon>
        <taxon>Chordata</taxon>
        <taxon>Craniata</taxon>
        <taxon>Vertebrata</taxon>
        <taxon>Euteleostomi</taxon>
        <taxon>Amphibia</taxon>
        <taxon>Batrachia</taxon>
        <taxon>Caudata</taxon>
        <taxon>Salamandroidea</taxon>
        <taxon>Salamandridae</taxon>
        <taxon>Pleurodelinae</taxon>
        <taxon>Pleurodeles</taxon>
    </lineage>
</organism>
<feature type="region of interest" description="Disordered" evidence="1">
    <location>
        <begin position="57"/>
        <end position="130"/>
    </location>
</feature>
<evidence type="ECO:0000256" key="1">
    <source>
        <dbReference type="SAM" id="MobiDB-lite"/>
    </source>
</evidence>
<dbReference type="EMBL" id="JANPWB010000013">
    <property type="protein sequence ID" value="KAJ1109992.1"/>
    <property type="molecule type" value="Genomic_DNA"/>
</dbReference>
<gene>
    <name evidence="2" type="ORF">NDU88_007348</name>
</gene>
<keyword evidence="3" id="KW-1185">Reference proteome</keyword>
<evidence type="ECO:0000313" key="2">
    <source>
        <dbReference type="EMBL" id="KAJ1109992.1"/>
    </source>
</evidence>
<feature type="compositionally biased region" description="Low complexity" evidence="1">
    <location>
        <begin position="233"/>
        <end position="245"/>
    </location>
</feature>
<comment type="caution">
    <text evidence="2">The sequence shown here is derived from an EMBL/GenBank/DDBJ whole genome shotgun (WGS) entry which is preliminary data.</text>
</comment>
<feature type="region of interest" description="Disordered" evidence="1">
    <location>
        <begin position="297"/>
        <end position="338"/>
    </location>
</feature>
<protein>
    <submittedName>
        <fullName evidence="2">Uncharacterized protein</fullName>
    </submittedName>
</protein>
<dbReference type="AlphaFoldDB" id="A0AAV7N202"/>
<proteinExistence type="predicted"/>
<accession>A0AAV7N202</accession>
<dbReference type="Proteomes" id="UP001066276">
    <property type="component" value="Chromosome 9"/>
</dbReference>
<reference evidence="2" key="1">
    <citation type="journal article" date="2022" name="bioRxiv">
        <title>Sequencing and chromosome-scale assembly of the giantPleurodeles waltlgenome.</title>
        <authorList>
            <person name="Brown T."/>
            <person name="Elewa A."/>
            <person name="Iarovenko S."/>
            <person name="Subramanian E."/>
            <person name="Araus A.J."/>
            <person name="Petzold A."/>
            <person name="Susuki M."/>
            <person name="Suzuki K.-i.T."/>
            <person name="Hayashi T."/>
            <person name="Toyoda A."/>
            <person name="Oliveira C."/>
            <person name="Osipova E."/>
            <person name="Leigh N.D."/>
            <person name="Simon A."/>
            <person name="Yun M.H."/>
        </authorList>
    </citation>
    <scope>NUCLEOTIDE SEQUENCE</scope>
    <source>
        <strain evidence="2">20211129_DDA</strain>
        <tissue evidence="2">Liver</tissue>
    </source>
</reference>
<name>A0AAV7N202_PLEWA</name>
<evidence type="ECO:0000313" key="3">
    <source>
        <dbReference type="Proteomes" id="UP001066276"/>
    </source>
</evidence>